<dbReference type="Pfam" id="PF12146">
    <property type="entry name" value="Hydrolase_4"/>
    <property type="match status" value="1"/>
</dbReference>
<dbReference type="InterPro" id="IPR029058">
    <property type="entry name" value="AB_hydrolase_fold"/>
</dbReference>
<accession>A0ABP7N407</accession>
<keyword evidence="4" id="KW-1185">Reference proteome</keyword>
<evidence type="ECO:0000259" key="2">
    <source>
        <dbReference type="Pfam" id="PF12146"/>
    </source>
</evidence>
<protein>
    <submittedName>
        <fullName evidence="3">Alpha/beta fold hydrolase</fullName>
    </submittedName>
</protein>
<dbReference type="Proteomes" id="UP001499909">
    <property type="component" value="Unassembled WGS sequence"/>
</dbReference>
<gene>
    <name evidence="3" type="ORF">GCM10022406_20810</name>
</gene>
<evidence type="ECO:0000313" key="3">
    <source>
        <dbReference type="EMBL" id="GAA3936388.1"/>
    </source>
</evidence>
<evidence type="ECO:0000256" key="1">
    <source>
        <dbReference type="SAM" id="Coils"/>
    </source>
</evidence>
<dbReference type="EMBL" id="BAABDH010000037">
    <property type="protein sequence ID" value="GAA3936388.1"/>
    <property type="molecule type" value="Genomic_DNA"/>
</dbReference>
<organism evidence="3 4">
    <name type="scientific">Hymenobacter algoricola</name>
    <dbReference type="NCBI Taxonomy" id="486267"/>
    <lineage>
        <taxon>Bacteria</taxon>
        <taxon>Pseudomonadati</taxon>
        <taxon>Bacteroidota</taxon>
        <taxon>Cytophagia</taxon>
        <taxon>Cytophagales</taxon>
        <taxon>Hymenobacteraceae</taxon>
        <taxon>Hymenobacter</taxon>
    </lineage>
</organism>
<name>A0ABP7N407_9BACT</name>
<feature type="coiled-coil region" evidence="1">
    <location>
        <begin position="338"/>
        <end position="372"/>
    </location>
</feature>
<evidence type="ECO:0000313" key="4">
    <source>
        <dbReference type="Proteomes" id="UP001499909"/>
    </source>
</evidence>
<feature type="domain" description="Serine aminopeptidase S33" evidence="2">
    <location>
        <begin position="180"/>
        <end position="289"/>
    </location>
</feature>
<reference evidence="4" key="1">
    <citation type="journal article" date="2019" name="Int. J. Syst. Evol. Microbiol.">
        <title>The Global Catalogue of Microorganisms (GCM) 10K type strain sequencing project: providing services to taxonomists for standard genome sequencing and annotation.</title>
        <authorList>
            <consortium name="The Broad Institute Genomics Platform"/>
            <consortium name="The Broad Institute Genome Sequencing Center for Infectious Disease"/>
            <person name="Wu L."/>
            <person name="Ma J."/>
        </authorList>
    </citation>
    <scope>NUCLEOTIDE SEQUENCE [LARGE SCALE GENOMIC DNA]</scope>
    <source>
        <strain evidence="4">JCM 17214</strain>
    </source>
</reference>
<keyword evidence="1" id="KW-0175">Coiled coil</keyword>
<proteinExistence type="predicted"/>
<dbReference type="PANTHER" id="PTHR43265:SF1">
    <property type="entry name" value="ESTERASE ESTD"/>
    <property type="match status" value="1"/>
</dbReference>
<keyword evidence="3" id="KW-0378">Hydrolase</keyword>
<dbReference type="SUPFAM" id="SSF53474">
    <property type="entry name" value="alpha/beta-Hydrolases"/>
    <property type="match status" value="1"/>
</dbReference>
<dbReference type="GO" id="GO:0016787">
    <property type="term" value="F:hydrolase activity"/>
    <property type="evidence" value="ECO:0007669"/>
    <property type="project" value="UniProtKB-KW"/>
</dbReference>
<dbReference type="InterPro" id="IPR022742">
    <property type="entry name" value="Hydrolase_4"/>
</dbReference>
<comment type="caution">
    <text evidence="3">The sequence shown here is derived from an EMBL/GenBank/DDBJ whole genome shotgun (WGS) entry which is preliminary data.</text>
</comment>
<dbReference type="PANTHER" id="PTHR43265">
    <property type="entry name" value="ESTERASE ESTD"/>
    <property type="match status" value="1"/>
</dbReference>
<dbReference type="Gene3D" id="3.40.50.1820">
    <property type="entry name" value="alpha/beta hydrolase"/>
    <property type="match status" value="1"/>
</dbReference>
<sequence>MCLPGLAAAQTPAEAPKTTLDGQWKGTLTVPGGSLPIAISITELAGGNRFATLDVPMQRIARSPMEVQQRGDTLVFDAQQVGCQFVCLRSADGRQLVGTWQQPGYQTPATLTYFAAPKADPKNFKFPPPYRVEEVAVSNLSDNTRLNGTLTIPAGAGPFPAVVLLSDLGPQDRDATTGTYRLFGELSDYLTRQGIAVLRLDDRGVGQSGGNSANATTADLVKDAQAGLNFLRTRPLIDFNHLGLVGHGEGGNVALLTAAQPLPPAFVVTLAAAGVVGREQLVLRQAEQLRSSGSDTTKSEAARAQQQFQADVRRQADKMRAEGANSAQVETFLDQQRMRQRSEDKKQLEALIKQQQAMLEIVRQTKNNAQAQAIVANMLQQYRAGLDQTTALASAAQMTTPWYRYFLEFDPLAELPKVQCPVLLLSGTLDAQVGVNNLALLERNLRGSKRVVSRKMLGVNHQFQAPEQEWPLLAGQPKPIFSPATQEAIRDFIRQQLPVPAVR</sequence>
<dbReference type="InterPro" id="IPR053145">
    <property type="entry name" value="AB_hydrolase_Est10"/>
</dbReference>